<dbReference type="AlphaFoldDB" id="A0A0C2ML54"/>
<proteinExistence type="predicted"/>
<comment type="caution">
    <text evidence="1">The sequence shown here is derived from an EMBL/GenBank/DDBJ whole genome shotgun (WGS) entry which is preliminary data.</text>
</comment>
<keyword evidence="2" id="KW-1185">Reference proteome</keyword>
<dbReference type="Proteomes" id="UP000031668">
    <property type="component" value="Unassembled WGS sequence"/>
</dbReference>
<evidence type="ECO:0000313" key="2">
    <source>
        <dbReference type="Proteomes" id="UP000031668"/>
    </source>
</evidence>
<reference evidence="1 2" key="1">
    <citation type="journal article" date="2014" name="Genome Biol. Evol.">
        <title>The genome of the myxosporean Thelohanellus kitauei shows adaptations to nutrient acquisition within its fish host.</title>
        <authorList>
            <person name="Yang Y."/>
            <person name="Xiong J."/>
            <person name="Zhou Z."/>
            <person name="Huo F."/>
            <person name="Miao W."/>
            <person name="Ran C."/>
            <person name="Liu Y."/>
            <person name="Zhang J."/>
            <person name="Feng J."/>
            <person name="Wang M."/>
            <person name="Wang M."/>
            <person name="Wang L."/>
            <person name="Yao B."/>
        </authorList>
    </citation>
    <scope>NUCLEOTIDE SEQUENCE [LARGE SCALE GENOMIC DNA]</scope>
    <source>
        <strain evidence="1">Wuqing</strain>
    </source>
</reference>
<dbReference type="EMBL" id="JWZT01004020">
    <property type="protein sequence ID" value="KII65080.1"/>
    <property type="molecule type" value="Genomic_DNA"/>
</dbReference>
<gene>
    <name evidence="1" type="ORF">RF11_05659</name>
</gene>
<evidence type="ECO:0000313" key="1">
    <source>
        <dbReference type="EMBL" id="KII65080.1"/>
    </source>
</evidence>
<organism evidence="1 2">
    <name type="scientific">Thelohanellus kitauei</name>
    <name type="common">Myxosporean</name>
    <dbReference type="NCBI Taxonomy" id="669202"/>
    <lineage>
        <taxon>Eukaryota</taxon>
        <taxon>Metazoa</taxon>
        <taxon>Cnidaria</taxon>
        <taxon>Myxozoa</taxon>
        <taxon>Myxosporea</taxon>
        <taxon>Bivalvulida</taxon>
        <taxon>Platysporina</taxon>
        <taxon>Myxobolidae</taxon>
        <taxon>Thelohanellus</taxon>
    </lineage>
</organism>
<accession>A0A0C2ML54</accession>
<protein>
    <submittedName>
        <fullName evidence="1">Uncharacterized protein</fullName>
    </submittedName>
</protein>
<name>A0A0C2ML54_THEKT</name>
<sequence length="114" mass="13264">MHVYNFETSLNITGPSKVSRSLPDSHQVEELRDIIKRAFGVYRGSQRRMNDEILCNTDRLCVYILNLTIPSTETKYVINSLFGYKVFYSLEQRFPNFTGRGPFNPFYNARRATA</sequence>